<proteinExistence type="inferred from homology"/>
<feature type="binding site" evidence="5">
    <location>
        <position position="291"/>
    </location>
    <ligand>
        <name>Fe cation</name>
        <dbReference type="ChEBI" id="CHEBI:24875"/>
        <note>catalytic</note>
    </ligand>
</feature>
<evidence type="ECO:0000256" key="2">
    <source>
        <dbReference type="ARBA" id="ARBA00022723"/>
    </source>
</evidence>
<evidence type="ECO:0000256" key="1">
    <source>
        <dbReference type="ARBA" id="ARBA00006787"/>
    </source>
</evidence>
<keyword evidence="4 5" id="KW-0408">Iron</keyword>
<accession>A0AAV5LDK7</accession>
<dbReference type="AlphaFoldDB" id="A0AAV5LDK7"/>
<dbReference type="Proteomes" id="UP001054252">
    <property type="component" value="Unassembled WGS sequence"/>
</dbReference>
<keyword evidence="2 5" id="KW-0479">Metal-binding</keyword>
<sequence>MKLSVVHCSPVTTTKQNFTPTSWFTGKILIDPTKKIRIPLIPSPQSPLPPPQLPEAVELLAKPPPVSIPRQPNFPVHLSPVQKLVVSALDKIEAEVLIPLEKKKPLPKTVDPMVQISGNFAPVQECPVQHGLEVSGSIPECLRGVYVRNGGNPLFAPSGRHHLFDGDGMIHAVTLGSENKASYSCRYTRTNRLVQEAKLGRVVFVKPIGELHGYLGLARLALFMARAGVGLFDGSLGTGVANAGLVYFNGRLLAMSEDDLPYHVKINGDGDLETIGRFNFENQIDFPLIAHPKVDPITGELHTLSYNVLKKPYLRYLRFDTSGGKSRDMHISLQQPTMIHDFAITENFVVIPDHQMVFKLSEMVWAGGSPVIYDKDKMSRFGILRRSDFDESRMQWIDVPDCFCFHLWNAWEEVSENGDETVVVIGSCMNPPDSVFNETGSPIRTELSEMRLNLRTGESTRRVIVSGMNLEMGQVNQLMLGRKTQFVYLAIAEPWPKCSGIAKVDLETGEVTKFMYGAGRFGGEPCFVAKKREFYDRESEGEGYVMGFLRDEEREESELVIIEGSNMEQVGSVKLPSRVPYGFHGTFVSEQELSTQV</sequence>
<evidence type="ECO:0000256" key="4">
    <source>
        <dbReference type="ARBA" id="ARBA00023004"/>
    </source>
</evidence>
<evidence type="ECO:0000256" key="5">
    <source>
        <dbReference type="PIRSR" id="PIRSR604294-1"/>
    </source>
</evidence>
<keyword evidence="3" id="KW-0223">Dioxygenase</keyword>
<feature type="binding site" evidence="5">
    <location>
        <position position="406"/>
    </location>
    <ligand>
        <name>Fe cation</name>
        <dbReference type="ChEBI" id="CHEBI:24875"/>
        <note>catalytic</note>
    </ligand>
</feature>
<dbReference type="GO" id="GO:0046872">
    <property type="term" value="F:metal ion binding"/>
    <property type="evidence" value="ECO:0007669"/>
    <property type="project" value="UniProtKB-KW"/>
</dbReference>
<evidence type="ECO:0008006" key="8">
    <source>
        <dbReference type="Google" id="ProtNLM"/>
    </source>
</evidence>
<protein>
    <recommendedName>
        <fullName evidence="8">9-cis-epoxycarotenoid dioxygenase</fullName>
    </recommendedName>
</protein>
<evidence type="ECO:0000313" key="7">
    <source>
        <dbReference type="Proteomes" id="UP001054252"/>
    </source>
</evidence>
<dbReference type="EMBL" id="BPVZ01000110">
    <property type="protein sequence ID" value="GKV35296.1"/>
    <property type="molecule type" value="Genomic_DNA"/>
</dbReference>
<dbReference type="Pfam" id="PF03055">
    <property type="entry name" value="RPE65"/>
    <property type="match status" value="1"/>
</dbReference>
<reference evidence="6 7" key="1">
    <citation type="journal article" date="2021" name="Commun. Biol.">
        <title>The genome of Shorea leprosula (Dipterocarpaceae) highlights the ecological relevance of drought in aseasonal tropical rainforests.</title>
        <authorList>
            <person name="Ng K.K.S."/>
            <person name="Kobayashi M.J."/>
            <person name="Fawcett J.A."/>
            <person name="Hatakeyama M."/>
            <person name="Paape T."/>
            <person name="Ng C.H."/>
            <person name="Ang C.C."/>
            <person name="Tnah L.H."/>
            <person name="Lee C.T."/>
            <person name="Nishiyama T."/>
            <person name="Sese J."/>
            <person name="O'Brien M.J."/>
            <person name="Copetti D."/>
            <person name="Mohd Noor M.I."/>
            <person name="Ong R.C."/>
            <person name="Putra M."/>
            <person name="Sireger I.Z."/>
            <person name="Indrioko S."/>
            <person name="Kosugi Y."/>
            <person name="Izuno A."/>
            <person name="Isagi Y."/>
            <person name="Lee S.L."/>
            <person name="Shimizu K.K."/>
        </authorList>
    </citation>
    <scope>NUCLEOTIDE SEQUENCE [LARGE SCALE GENOMIC DNA]</scope>
    <source>
        <strain evidence="6">214</strain>
    </source>
</reference>
<dbReference type="InterPro" id="IPR004294">
    <property type="entry name" value="Carotenoid_Oase"/>
</dbReference>
<comment type="caution">
    <text evidence="6">The sequence shown here is derived from an EMBL/GenBank/DDBJ whole genome shotgun (WGS) entry which is preliminary data.</text>
</comment>
<feature type="binding site" evidence="5">
    <location>
        <position position="584"/>
    </location>
    <ligand>
        <name>Fe cation</name>
        <dbReference type="ChEBI" id="CHEBI:24875"/>
        <note>catalytic</note>
    </ligand>
</feature>
<keyword evidence="3" id="KW-0560">Oxidoreductase</keyword>
<feature type="binding site" evidence="5">
    <location>
        <position position="340"/>
    </location>
    <ligand>
        <name>Fe cation</name>
        <dbReference type="ChEBI" id="CHEBI:24875"/>
        <note>catalytic</note>
    </ligand>
</feature>
<evidence type="ECO:0000313" key="6">
    <source>
        <dbReference type="EMBL" id="GKV35296.1"/>
    </source>
</evidence>
<dbReference type="PANTHER" id="PTHR10543:SF101">
    <property type="entry name" value="9-CIS-EPOXYCAROTENOID DIOXYGENASE NCED6, CHLOROPLASTIC"/>
    <property type="match status" value="1"/>
</dbReference>
<dbReference type="GO" id="GO:0009570">
    <property type="term" value="C:chloroplast stroma"/>
    <property type="evidence" value="ECO:0007669"/>
    <property type="project" value="TreeGrafter"/>
</dbReference>
<keyword evidence="7" id="KW-1185">Reference proteome</keyword>
<comment type="cofactor">
    <cofactor evidence="5">
        <name>Fe(2+)</name>
        <dbReference type="ChEBI" id="CHEBI:29033"/>
    </cofactor>
    <text evidence="5">Binds 1 Fe(2+) ion per subunit.</text>
</comment>
<name>A0AAV5LDK7_9ROSI</name>
<evidence type="ECO:0000256" key="3">
    <source>
        <dbReference type="ARBA" id="ARBA00022964"/>
    </source>
</evidence>
<comment type="similarity">
    <text evidence="1">Belongs to the carotenoid oxygenase family.</text>
</comment>
<gene>
    <name evidence="6" type="ORF">SLEP1_g43592</name>
</gene>
<organism evidence="6 7">
    <name type="scientific">Rubroshorea leprosula</name>
    <dbReference type="NCBI Taxonomy" id="152421"/>
    <lineage>
        <taxon>Eukaryota</taxon>
        <taxon>Viridiplantae</taxon>
        <taxon>Streptophyta</taxon>
        <taxon>Embryophyta</taxon>
        <taxon>Tracheophyta</taxon>
        <taxon>Spermatophyta</taxon>
        <taxon>Magnoliopsida</taxon>
        <taxon>eudicotyledons</taxon>
        <taxon>Gunneridae</taxon>
        <taxon>Pentapetalae</taxon>
        <taxon>rosids</taxon>
        <taxon>malvids</taxon>
        <taxon>Malvales</taxon>
        <taxon>Dipterocarpaceae</taxon>
        <taxon>Rubroshorea</taxon>
    </lineage>
</organism>
<dbReference type="GO" id="GO:0010436">
    <property type="term" value="F:carotenoid dioxygenase activity"/>
    <property type="evidence" value="ECO:0007669"/>
    <property type="project" value="TreeGrafter"/>
</dbReference>
<dbReference type="GO" id="GO:0016121">
    <property type="term" value="P:carotene catabolic process"/>
    <property type="evidence" value="ECO:0007669"/>
    <property type="project" value="TreeGrafter"/>
</dbReference>
<dbReference type="PANTHER" id="PTHR10543">
    <property type="entry name" value="BETA-CAROTENE DIOXYGENASE"/>
    <property type="match status" value="1"/>
</dbReference>